<accession>A0A835K5W9</accession>
<comment type="caution">
    <text evidence="1">The sequence shown here is derived from an EMBL/GenBank/DDBJ whole genome shotgun (WGS) entry which is preliminary data.</text>
</comment>
<gene>
    <name evidence="1" type="ORF">SADUNF_Sadunf04G0155800</name>
</gene>
<keyword evidence="2" id="KW-1185">Reference proteome</keyword>
<dbReference type="EMBL" id="JADGMS010000004">
    <property type="protein sequence ID" value="KAF9684797.1"/>
    <property type="molecule type" value="Genomic_DNA"/>
</dbReference>
<proteinExistence type="predicted"/>
<reference evidence="1 2" key="1">
    <citation type="submission" date="2020-10" db="EMBL/GenBank/DDBJ databases">
        <title>Plant Genome Project.</title>
        <authorList>
            <person name="Zhang R.-G."/>
        </authorList>
    </citation>
    <scope>NUCLEOTIDE SEQUENCE [LARGE SCALE GENOMIC DNA]</scope>
    <source>
        <strain evidence="1">FAFU-HL-1</strain>
        <tissue evidence="1">Leaf</tissue>
    </source>
</reference>
<name>A0A835K5W9_9ROSI</name>
<sequence>MRIPPKFAKHLVNLPGILLVNAGLLASKGIRTFCILKKVAIIGQSCSEYGISNKTSSQWDIEYNGFDFPDIADLYKELARK</sequence>
<organism evidence="1 2">
    <name type="scientific">Salix dunnii</name>
    <dbReference type="NCBI Taxonomy" id="1413687"/>
    <lineage>
        <taxon>Eukaryota</taxon>
        <taxon>Viridiplantae</taxon>
        <taxon>Streptophyta</taxon>
        <taxon>Embryophyta</taxon>
        <taxon>Tracheophyta</taxon>
        <taxon>Spermatophyta</taxon>
        <taxon>Magnoliopsida</taxon>
        <taxon>eudicotyledons</taxon>
        <taxon>Gunneridae</taxon>
        <taxon>Pentapetalae</taxon>
        <taxon>rosids</taxon>
        <taxon>fabids</taxon>
        <taxon>Malpighiales</taxon>
        <taxon>Salicaceae</taxon>
        <taxon>Saliceae</taxon>
        <taxon>Salix</taxon>
    </lineage>
</organism>
<dbReference type="AlphaFoldDB" id="A0A835K5W9"/>
<evidence type="ECO:0000313" key="1">
    <source>
        <dbReference type="EMBL" id="KAF9684797.1"/>
    </source>
</evidence>
<protein>
    <submittedName>
        <fullName evidence="1">Uncharacterized protein</fullName>
    </submittedName>
</protein>
<evidence type="ECO:0000313" key="2">
    <source>
        <dbReference type="Proteomes" id="UP000657918"/>
    </source>
</evidence>
<dbReference type="Proteomes" id="UP000657918">
    <property type="component" value="Chromosome 4"/>
</dbReference>